<feature type="transmembrane region" description="Helical" evidence="1">
    <location>
        <begin position="271"/>
        <end position="296"/>
    </location>
</feature>
<dbReference type="AlphaFoldDB" id="A0A2Z6PSR1"/>
<dbReference type="PANTHER" id="PTHR33116:SF78">
    <property type="entry name" value="OS12G0587133 PROTEIN"/>
    <property type="match status" value="1"/>
</dbReference>
<keyword evidence="1" id="KW-1133">Transmembrane helix</keyword>
<proteinExistence type="predicted"/>
<evidence type="ECO:0000313" key="4">
    <source>
        <dbReference type="Proteomes" id="UP000242715"/>
    </source>
</evidence>
<evidence type="ECO:0000259" key="2">
    <source>
        <dbReference type="Pfam" id="PF00078"/>
    </source>
</evidence>
<sequence>MVDGQRVWDCDSYKSPGPDGDIMRFLSEFHRNGRLAKGINSTFIALIPKVVGSVVSEVQSAFVAERQILDGILVAIEEVDDARRHRKELVLFKVDFEKAYDLVDWGYLDDVMRQMAFSVLWRKWIKECVSTATAFVLALNVMMRSLVQTKLFTGYSIGTGSPIDISHLQFADDTLLLGVKSWANICALRGILVLFESVSGLKVNFHKSMLVGVNVAESWLAEAATVLGCSVGKVPFIYLILLIGGDPCRVSFWEPVLNRIRSRLTIWKSRFLSFGGLLILLKSVLTSLPVYALSFFKASSGFGMARELRRVRGGLRKALSGRMRTVAEMSALGWGGGGEAWLWRRQLWAWEEEMVEECMALLSDVVLQVNVTDYWVWWHDPSGGYSERGAYDLFTSRGGQAVVATTDFIWHKQVPLRFPWRLGGYFVIGYQLKTIWSGVISSPKVLIFAWLAVGHRKLLNICTYPVLYSHHYGVSLEIGLASLQLIRPKYMTTSFSLRILQEALLSDVLLCNYCGCVA</sequence>
<dbReference type="InterPro" id="IPR000477">
    <property type="entry name" value="RT_dom"/>
</dbReference>
<feature type="domain" description="Reverse transcriptase" evidence="2">
    <location>
        <begin position="37"/>
        <end position="211"/>
    </location>
</feature>
<protein>
    <recommendedName>
        <fullName evidence="2">Reverse transcriptase domain-containing protein</fullName>
    </recommendedName>
</protein>
<gene>
    <name evidence="3" type="ORF">TSUD_135290</name>
</gene>
<dbReference type="Proteomes" id="UP000242715">
    <property type="component" value="Unassembled WGS sequence"/>
</dbReference>
<keyword evidence="4" id="KW-1185">Reference proteome</keyword>
<keyword evidence="1" id="KW-0812">Transmembrane</keyword>
<dbReference type="PANTHER" id="PTHR33116">
    <property type="entry name" value="REVERSE TRANSCRIPTASE ZINC-BINDING DOMAIN-CONTAINING PROTEIN-RELATED-RELATED"/>
    <property type="match status" value="1"/>
</dbReference>
<dbReference type="EMBL" id="DF974611">
    <property type="protein sequence ID" value="GAU49707.1"/>
    <property type="molecule type" value="Genomic_DNA"/>
</dbReference>
<organism evidence="3 4">
    <name type="scientific">Trifolium subterraneum</name>
    <name type="common">Subterranean clover</name>
    <dbReference type="NCBI Taxonomy" id="3900"/>
    <lineage>
        <taxon>Eukaryota</taxon>
        <taxon>Viridiplantae</taxon>
        <taxon>Streptophyta</taxon>
        <taxon>Embryophyta</taxon>
        <taxon>Tracheophyta</taxon>
        <taxon>Spermatophyta</taxon>
        <taxon>Magnoliopsida</taxon>
        <taxon>eudicotyledons</taxon>
        <taxon>Gunneridae</taxon>
        <taxon>Pentapetalae</taxon>
        <taxon>rosids</taxon>
        <taxon>fabids</taxon>
        <taxon>Fabales</taxon>
        <taxon>Fabaceae</taxon>
        <taxon>Papilionoideae</taxon>
        <taxon>50 kb inversion clade</taxon>
        <taxon>NPAAA clade</taxon>
        <taxon>Hologalegina</taxon>
        <taxon>IRL clade</taxon>
        <taxon>Trifolieae</taxon>
        <taxon>Trifolium</taxon>
    </lineage>
</organism>
<keyword evidence="1" id="KW-0472">Membrane</keyword>
<dbReference type="OrthoDB" id="1932527at2759"/>
<reference evidence="4" key="1">
    <citation type="journal article" date="2017" name="Front. Plant Sci.">
        <title>Climate Clever Clovers: New Paradigm to Reduce the Environmental Footprint of Ruminants by Breeding Low Methanogenic Forages Utilizing Haplotype Variation.</title>
        <authorList>
            <person name="Kaur P."/>
            <person name="Appels R."/>
            <person name="Bayer P.E."/>
            <person name="Keeble-Gagnere G."/>
            <person name="Wang J."/>
            <person name="Hirakawa H."/>
            <person name="Shirasawa K."/>
            <person name="Vercoe P."/>
            <person name="Stefanova K."/>
            <person name="Durmic Z."/>
            <person name="Nichols P."/>
            <person name="Revell C."/>
            <person name="Isobe S.N."/>
            <person name="Edwards D."/>
            <person name="Erskine W."/>
        </authorList>
    </citation>
    <scope>NUCLEOTIDE SEQUENCE [LARGE SCALE GENOMIC DNA]</scope>
    <source>
        <strain evidence="4">cv. Daliak</strain>
    </source>
</reference>
<accession>A0A2Z6PSR1</accession>
<name>A0A2Z6PSR1_TRISU</name>
<dbReference type="Pfam" id="PF00078">
    <property type="entry name" value="RVT_1"/>
    <property type="match status" value="1"/>
</dbReference>
<evidence type="ECO:0000313" key="3">
    <source>
        <dbReference type="EMBL" id="GAU49707.1"/>
    </source>
</evidence>
<evidence type="ECO:0000256" key="1">
    <source>
        <dbReference type="SAM" id="Phobius"/>
    </source>
</evidence>